<name>A0AAT9JAE8_9VIRU</name>
<reference evidence="1" key="1">
    <citation type="journal article" date="2024" name="Environ. Microbiol. Rep.">
        <title>Hiding in plain sight: The discovery of complete genomes of 11 hypothetical spindle-shaped viruses that putatively infect mesophilic ammonia-oxidizing archaea.</title>
        <authorList>
            <person name="Ni Y."/>
            <person name="Xu T."/>
            <person name="Yan S."/>
            <person name="Chen L."/>
            <person name="Wang Y."/>
        </authorList>
    </citation>
    <scope>NUCLEOTIDE SEQUENCE</scope>
    <source>
        <strain evidence="1">NMM1</strain>
    </source>
</reference>
<protein>
    <submittedName>
        <fullName evidence="1">ORF47</fullName>
    </submittedName>
</protein>
<reference evidence="1" key="2">
    <citation type="submission" date="2024-03" db="EMBL/GenBank/DDBJ databases">
        <authorList>
            <person name="Ni Y."/>
            <person name="Xu T."/>
            <person name="Yan S."/>
            <person name="Chen L."/>
            <person name="Wang Y."/>
        </authorList>
    </citation>
    <scope>NUCLEOTIDE SEQUENCE</scope>
    <source>
        <strain evidence="1">NMM1</strain>
    </source>
</reference>
<proteinExistence type="predicted"/>
<accession>A0AAT9JAE8</accession>
<evidence type="ECO:0000313" key="1">
    <source>
        <dbReference type="EMBL" id="DBA52132.1"/>
    </source>
</evidence>
<organism evidence="1">
    <name type="scientific">Nitrosopumilaceae spindle-shaped virus</name>
    <dbReference type="NCBI Taxonomy" id="3065433"/>
    <lineage>
        <taxon>Viruses</taxon>
    </lineage>
</organism>
<sequence>MTKKIESISCQQTDDDVGDISYLQQCDINSKNPDERQNAKQDKKRLEAYYNNEWHFVGIQAVAEIRINGISQTISSGGLWGIESDSNDEYFDEIFEEEKEQLKDVLLQLGFTEKEIAQNEDLEK</sequence>
<dbReference type="EMBL" id="BK067790">
    <property type="protein sequence ID" value="DBA52132.1"/>
    <property type="molecule type" value="Genomic_DNA"/>
</dbReference>